<dbReference type="Pfam" id="PF13367">
    <property type="entry name" value="PrsW-protease"/>
    <property type="match status" value="1"/>
</dbReference>
<dbReference type="PANTHER" id="PTHR36844">
    <property type="entry name" value="PROTEASE PRSW"/>
    <property type="match status" value="1"/>
</dbReference>
<dbReference type="GO" id="GO:0008233">
    <property type="term" value="F:peptidase activity"/>
    <property type="evidence" value="ECO:0007669"/>
    <property type="project" value="InterPro"/>
</dbReference>
<gene>
    <name evidence="2" type="ORF">LDC_0139</name>
</gene>
<evidence type="ECO:0008006" key="3">
    <source>
        <dbReference type="Google" id="ProtNLM"/>
    </source>
</evidence>
<feature type="transmembrane region" description="Helical" evidence="1">
    <location>
        <begin position="126"/>
        <end position="149"/>
    </location>
</feature>
<keyword evidence="1" id="KW-1133">Transmembrane helix</keyword>
<organism evidence="2">
    <name type="scientific">sediment metagenome</name>
    <dbReference type="NCBI Taxonomy" id="749907"/>
    <lineage>
        <taxon>unclassified sequences</taxon>
        <taxon>metagenomes</taxon>
        <taxon>ecological metagenomes</taxon>
    </lineage>
</organism>
<dbReference type="InterPro" id="IPR026898">
    <property type="entry name" value="PrsW"/>
</dbReference>
<accession>D9PF61</accession>
<dbReference type="AlphaFoldDB" id="D9PF61"/>
<evidence type="ECO:0000256" key="1">
    <source>
        <dbReference type="SAM" id="Phobius"/>
    </source>
</evidence>
<reference evidence="2" key="1">
    <citation type="submission" date="2010-07" db="EMBL/GenBank/DDBJ databases">
        <authorList>
            <consortium name="CONSOLIDER consortium CSD2007-00005"/>
            <person name="Guazzaroni M.-E."/>
            <person name="Richter M."/>
            <person name="Garcia-Salamanca A."/>
            <person name="Yarza P."/>
            <person name="Ferrer M."/>
        </authorList>
    </citation>
    <scope>NUCLEOTIDE SEQUENCE</scope>
</reference>
<comment type="caution">
    <text evidence="2">The sequence shown here is derived from an EMBL/GenBank/DDBJ whole genome shotgun (WGS) entry which is preliminary data.</text>
</comment>
<dbReference type="PANTHER" id="PTHR36844:SF1">
    <property type="entry name" value="PROTEASE PRSW"/>
    <property type="match status" value="1"/>
</dbReference>
<reference evidence="2" key="2">
    <citation type="journal article" date="2011" name="Microb. Ecol.">
        <title>Taxonomic and Functional Metagenomic Profiling of the Microbial Community in the Anoxic Sediment of a Sub-saline Shallow Lake (Laguna de Carrizo, Central Spain).</title>
        <authorList>
            <person name="Ferrer M."/>
            <person name="Guazzaroni M.E."/>
            <person name="Richter M."/>
            <person name="Garcia-Salamanca A."/>
            <person name="Yarza P."/>
            <person name="Suarez-Suarez A."/>
            <person name="Solano J."/>
            <person name="Alcaide M."/>
            <person name="van Dillewijn P."/>
            <person name="Molina-Henares M.A."/>
            <person name="Lopez-Cortes N."/>
            <person name="Al-Ramahi Y."/>
            <person name="Guerrero C."/>
            <person name="Acosta A."/>
            <person name="de Eugenio L.I."/>
            <person name="Martinez V."/>
            <person name="Marques S."/>
            <person name="Rojo F."/>
            <person name="Santero E."/>
            <person name="Genilloud O."/>
            <person name="Perez-Perez J."/>
            <person name="Rossello-Mora R."/>
            <person name="Ramos J.L."/>
        </authorList>
    </citation>
    <scope>NUCLEOTIDE SEQUENCE</scope>
</reference>
<dbReference type="EMBL" id="ADZX01000014">
    <property type="protein sequence ID" value="EFK97805.1"/>
    <property type="molecule type" value="Genomic_DNA"/>
</dbReference>
<proteinExistence type="predicted"/>
<feature type="transmembrane region" description="Helical" evidence="1">
    <location>
        <begin position="169"/>
        <end position="191"/>
    </location>
</feature>
<keyword evidence="1" id="KW-0812">Transmembrane</keyword>
<name>D9PF61_9ZZZZ</name>
<sequence length="260" mass="28884">MAETTLTWQPFAIALVGGLLPALVWLWFWMWQDKKTPEPKGLIALSFFAGMLIVFFVLPLQQLVAASMSLIMATSDTLAFKLALVPPEEQTVRVTLWAFIEEFAKYSTVFLIAFRSKHFDEPKDAIIYLITAALGFAAMENTMYLYKIITDPMSTGVIAGLDNVSSRFIGATTVHIVSSAFIGIAVAFVFYAPRFIKIIATTIGILVATLLHAYFNLSIILSDTTLKQLLMFTPFWAAIVIIIILLALIGKFTKTNKIIN</sequence>
<keyword evidence="1" id="KW-0472">Membrane</keyword>
<feature type="transmembrane region" description="Helical" evidence="1">
    <location>
        <begin position="229"/>
        <end position="249"/>
    </location>
</feature>
<feature type="transmembrane region" description="Helical" evidence="1">
    <location>
        <begin position="94"/>
        <end position="114"/>
    </location>
</feature>
<feature type="transmembrane region" description="Helical" evidence="1">
    <location>
        <begin position="41"/>
        <end position="74"/>
    </location>
</feature>
<protein>
    <recommendedName>
        <fullName evidence="3">Protease PrsW</fullName>
    </recommendedName>
</protein>
<evidence type="ECO:0000313" key="2">
    <source>
        <dbReference type="EMBL" id="EFK97805.1"/>
    </source>
</evidence>
<feature type="transmembrane region" description="Helical" evidence="1">
    <location>
        <begin position="198"/>
        <end position="217"/>
    </location>
</feature>
<feature type="transmembrane region" description="Helical" evidence="1">
    <location>
        <begin position="6"/>
        <end position="29"/>
    </location>
</feature>